<dbReference type="EMBL" id="CAVMJV010000020">
    <property type="protein sequence ID" value="CAK5066165.1"/>
    <property type="molecule type" value="Genomic_DNA"/>
</dbReference>
<evidence type="ECO:0000313" key="2">
    <source>
        <dbReference type="Proteomes" id="UP001497535"/>
    </source>
</evidence>
<keyword evidence="2" id="KW-1185">Reference proteome</keyword>
<organism evidence="1 2">
    <name type="scientific">Meloidogyne enterolobii</name>
    <name type="common">Root-knot nematode worm</name>
    <name type="synonym">Meloidogyne mayaguensis</name>
    <dbReference type="NCBI Taxonomy" id="390850"/>
    <lineage>
        <taxon>Eukaryota</taxon>
        <taxon>Metazoa</taxon>
        <taxon>Ecdysozoa</taxon>
        <taxon>Nematoda</taxon>
        <taxon>Chromadorea</taxon>
        <taxon>Rhabditida</taxon>
        <taxon>Tylenchina</taxon>
        <taxon>Tylenchomorpha</taxon>
        <taxon>Tylenchoidea</taxon>
        <taxon>Meloidogynidae</taxon>
        <taxon>Meloidogyninae</taxon>
        <taxon>Meloidogyne</taxon>
    </lineage>
</organism>
<dbReference type="Proteomes" id="UP001497535">
    <property type="component" value="Unassembled WGS sequence"/>
</dbReference>
<comment type="caution">
    <text evidence="1">The sequence shown here is derived from an EMBL/GenBank/DDBJ whole genome shotgun (WGS) entry which is preliminary data.</text>
</comment>
<proteinExistence type="predicted"/>
<sequence>MKLFCWNMEVPYDEFSPAVLACLPEVFWSSHPLDPPEREDLTLYSLTQAVYFAAGTVPRDQYLHYGLAVQVYTHFTSPIRRYADVMVHRLLAALIGVDQIHPNMLDRRKLIRQTENMNRRHRRAQYASRASVLLNTFMMVKENPEPCLSAIVIGIRSNGIQVWGSFLIGGGGGIDSKLICVSIYTSNLR</sequence>
<protein>
    <submittedName>
        <fullName evidence="1">Uncharacterized protein</fullName>
    </submittedName>
</protein>
<evidence type="ECO:0000313" key="1">
    <source>
        <dbReference type="EMBL" id="CAK5066165.1"/>
    </source>
</evidence>
<name>A0ACB0YXP3_MELEN</name>
<gene>
    <name evidence="1" type="ORF">MENTE1834_LOCUS17481</name>
</gene>
<reference evidence="1" key="1">
    <citation type="submission" date="2023-11" db="EMBL/GenBank/DDBJ databases">
        <authorList>
            <person name="Poullet M."/>
        </authorList>
    </citation>
    <scope>NUCLEOTIDE SEQUENCE</scope>
    <source>
        <strain evidence="1">E1834</strain>
    </source>
</reference>
<accession>A0ACB0YXP3</accession>